<name>A0ABS8WHK7_9GAMM</name>
<dbReference type="SUPFAM" id="SSF55469">
    <property type="entry name" value="FMN-dependent nitroreductase-like"/>
    <property type="match status" value="1"/>
</dbReference>
<sequence>MKNDNGPFAAEHKSGVYKAIFNRRDVRGQFLPTAIPDEIFSRVLYAAHHAPSVGFMQPWDFLVIQSQTVKQQIHAEFVKANQHAESLFEGKKRELYPALKLQGILEAPINLCITCDRERGGPVVLGKTAIPTMDLYSTVCAVQNFWLAARAEGLGVGWVSIIDEQAMKDILGLPEHVVPIAYLCVGYVSEFFEQPELQSKGWANRLPLEELVSFDRFGQKKSAAESNLINQIEHDGKVYPYSLP</sequence>
<protein>
    <submittedName>
        <fullName evidence="5">5,6-dimethylbenzimidazole synthase</fullName>
        <ecNumber evidence="5">1.13.11.79</ecNumber>
    </submittedName>
</protein>
<dbReference type="RefSeq" id="WP_232799510.1">
    <property type="nucleotide sequence ID" value="NZ_CP170335.1"/>
</dbReference>
<dbReference type="Gene3D" id="3.40.109.10">
    <property type="entry name" value="NADH Oxidase"/>
    <property type="match status" value="1"/>
</dbReference>
<dbReference type="Pfam" id="PF00881">
    <property type="entry name" value="Nitroreductase"/>
    <property type="match status" value="1"/>
</dbReference>
<dbReference type="CDD" id="cd02145">
    <property type="entry name" value="BluB"/>
    <property type="match status" value="1"/>
</dbReference>
<dbReference type="EMBL" id="JAIMJA010000036">
    <property type="protein sequence ID" value="MCE2597246.1"/>
    <property type="molecule type" value="Genomic_DNA"/>
</dbReference>
<keyword evidence="3 5" id="KW-0560">Oxidoreductase</keyword>
<dbReference type="Proteomes" id="UP001201273">
    <property type="component" value="Unassembled WGS sequence"/>
</dbReference>
<evidence type="ECO:0000313" key="5">
    <source>
        <dbReference type="EMBL" id="MCE2597246.1"/>
    </source>
</evidence>
<accession>A0ABS8WHK7</accession>
<keyword evidence="2" id="KW-0288">FMN</keyword>
<gene>
    <name evidence="5" type="primary">bluB</name>
    <name evidence="5" type="ORF">K6Y31_20950</name>
</gene>
<dbReference type="InterPro" id="IPR012825">
    <property type="entry name" value="BluB"/>
</dbReference>
<reference evidence="5 6" key="1">
    <citation type="journal article" date="2022" name="Environ. Microbiol. Rep.">
        <title>Eco-phylogenetic analyses reveal divergent evolution of vitamin B12 metabolism in the marine bacterial family 'Psychromonadaceae'.</title>
        <authorList>
            <person name="Jin X."/>
            <person name="Yang Y."/>
            <person name="Cao H."/>
            <person name="Gao B."/>
            <person name="Zhao Z."/>
        </authorList>
    </citation>
    <scope>NUCLEOTIDE SEQUENCE [LARGE SCALE GENOMIC DNA]</scope>
    <source>
        <strain evidence="5 6">MKS20</strain>
    </source>
</reference>
<dbReference type="EC" id="1.13.11.79" evidence="5"/>
<keyword evidence="6" id="KW-1185">Reference proteome</keyword>
<dbReference type="GO" id="GO:0102919">
    <property type="term" value="F:5,6-dimethylbenzimidazole synthase activity"/>
    <property type="evidence" value="ECO:0007669"/>
    <property type="project" value="UniProtKB-EC"/>
</dbReference>
<evidence type="ECO:0000256" key="2">
    <source>
        <dbReference type="ARBA" id="ARBA00022643"/>
    </source>
</evidence>
<dbReference type="InterPro" id="IPR029479">
    <property type="entry name" value="Nitroreductase"/>
</dbReference>
<feature type="domain" description="Nitroreductase" evidence="4">
    <location>
        <begin position="21"/>
        <end position="187"/>
    </location>
</feature>
<evidence type="ECO:0000313" key="6">
    <source>
        <dbReference type="Proteomes" id="UP001201273"/>
    </source>
</evidence>
<dbReference type="InterPro" id="IPR050627">
    <property type="entry name" value="Nitroreductase/BluB"/>
</dbReference>
<dbReference type="InterPro" id="IPR000415">
    <property type="entry name" value="Nitroreductase-like"/>
</dbReference>
<evidence type="ECO:0000259" key="4">
    <source>
        <dbReference type="Pfam" id="PF00881"/>
    </source>
</evidence>
<evidence type="ECO:0000256" key="1">
    <source>
        <dbReference type="ARBA" id="ARBA00022630"/>
    </source>
</evidence>
<comment type="caution">
    <text evidence="5">The sequence shown here is derived from an EMBL/GenBank/DDBJ whole genome shotgun (WGS) entry which is preliminary data.</text>
</comment>
<dbReference type="NCBIfam" id="TIGR02476">
    <property type="entry name" value="BluB"/>
    <property type="match status" value="1"/>
</dbReference>
<dbReference type="PANTHER" id="PTHR23026">
    <property type="entry name" value="NADPH NITROREDUCTASE"/>
    <property type="match status" value="1"/>
</dbReference>
<dbReference type="PANTHER" id="PTHR23026:SF90">
    <property type="entry name" value="IODOTYROSINE DEIODINASE 1"/>
    <property type="match status" value="1"/>
</dbReference>
<organism evidence="5 6">
    <name type="scientific">Motilimonas cestriensis</name>
    <dbReference type="NCBI Taxonomy" id="2742685"/>
    <lineage>
        <taxon>Bacteria</taxon>
        <taxon>Pseudomonadati</taxon>
        <taxon>Pseudomonadota</taxon>
        <taxon>Gammaproteobacteria</taxon>
        <taxon>Alteromonadales</taxon>
        <taxon>Alteromonadales genera incertae sedis</taxon>
        <taxon>Motilimonas</taxon>
    </lineage>
</organism>
<evidence type="ECO:0000256" key="3">
    <source>
        <dbReference type="ARBA" id="ARBA00023002"/>
    </source>
</evidence>
<keyword evidence="1" id="KW-0285">Flavoprotein</keyword>
<proteinExistence type="predicted"/>